<feature type="domain" description="EF-hand" evidence="2">
    <location>
        <begin position="130"/>
        <end position="165"/>
    </location>
</feature>
<dbReference type="InterPro" id="IPR035914">
    <property type="entry name" value="Sperma_CUB_dom_sf"/>
</dbReference>
<dbReference type="InterPro" id="IPR008979">
    <property type="entry name" value="Galactose-bd-like_sf"/>
</dbReference>
<dbReference type="Gene3D" id="1.10.238.10">
    <property type="entry name" value="EF-hand"/>
    <property type="match status" value="1"/>
</dbReference>
<sequence>MLTKKNGMNVNWDECELERIESTRGTNVNWDKCGLEQIDCESSDLVLTPEDEDLSLSTNSLDDFNGFDLALLFEHTSLREAASKIKDDVPENVVQQHHSHLVRWLEDRQTRNEEAISISQFCDFLMNRSVGREECIEAFSQFDTEGDGSADVQTMLDALKSSNGANLQGELNYVIRTLQGCSLTPALVDVYSTSNHVTGHGQKLLKYLLRNRAPSTCLPFPLLDGFNNTSSMRLSVLKNHFKKLRETVQEQQEAVGSSGEELKVIHKCFRSIETSTNKGDASRLTNGDPSSYWQSDGSARSHWIRLRMKSNVVLKQLSVNVASSDQSYMPQLMSVSVGKAPSALQEIKEVRIPNVTGDVVLIENAKLNYPYIQINIKRCHSDGCDTRVHGVKTLGYRMVQSGGISVADASAVWYLSVLASTATAAIPTAPQLRSSIIQHTKAALSHMPPLSLSSASSDRPPFLTPPVLDEIERFLHTVSLDLDGKVSSEGIHVLLSFALARGHVPSMLKALNYLQENADGTLEVVPLLKSLKNVRDMVLKKYGSVLQLTLCSCDGGQRDSNSSPSNVLTDNWSTEAYLSENSKTKVNMIFTSKDSDLVQVTRIRIKVYKGGIGPKSGCIFVYNCNDEFNQQKHLERFKAYDSWTGSAYNFMNKMRNASIISKTDNPVAYFTLEDDWDEVDIPVDSCQIGKYILIKLIEPRSDSAERLGILGIKLYGYHRSSSALDNMDMGSLVHIPDSPDSIVQCSVVFLKILQFIVEMGRDLEDIQKKKDKHLKGTSLDLAGISMFIISNLHKQIPDTSESIWLYSKVLTLRLLHLCLPQLNKEIQKANEIIGSDSRDIKESTKEAARTELKCAADMFDTLRNIIDTSMESDDDPPTTLRYEAAKIAILDGAAVFFPNKERRRQELFNMMQFVMNPQQTSAFLTFRSLCRYYSSVDPSGLLALPTSPPKEDFDVEPVLSVMETLLSVAFKECECLLAGKEQKDASSNLVQLLCALQTSLMSWCCEQLQSENTKHRQPAVAMILRYTAMHSEKSCTVLNILHKIDSDDKSGLVAKLENSFLATTLRQLILSLTLLSDQHLPSVQLITNLQPVAENLRCIAPELPKIFHDVDSIAWKNVNQESVTLRTWNIESTHNYENNLHITQIFYCPGASSFHVEFDSRCETEKRYDYLEFTDARGVKQRFDQKIGSDKWPKSIKFKGGPRLQFLFHSDSSNNEWGYKFTVAAKGCPDVSLSWLFDLQLGLSKLFGKLCASTMDTRQGVAKIATTESSKSIDGQDDDELSLLRSDIWSTLFRGGYMVGKITRSLSGNFETSSSESVVNAFLTNVAEEEAGLSTELLNKCRVLRPLPSMGGANIDTAVKAVFAAVLWHTQELREEIDKYSMFFFFLLFDQHSTVIYLKRKDDISHLCVLLLHIKTEDRKSTKCNLL</sequence>
<organism evidence="4 5">
    <name type="scientific">Saccoglossus kowalevskii</name>
    <name type="common">Acorn worm</name>
    <dbReference type="NCBI Taxonomy" id="10224"/>
    <lineage>
        <taxon>Eukaryota</taxon>
        <taxon>Metazoa</taxon>
        <taxon>Hemichordata</taxon>
        <taxon>Enteropneusta</taxon>
        <taxon>Harrimaniidae</taxon>
        <taxon>Saccoglossus</taxon>
    </lineage>
</organism>
<evidence type="ECO:0000259" key="2">
    <source>
        <dbReference type="PROSITE" id="PS50222"/>
    </source>
</evidence>
<dbReference type="Proteomes" id="UP000694865">
    <property type="component" value="Unplaced"/>
</dbReference>
<dbReference type="RefSeq" id="XP_006821835.1">
    <property type="nucleotide sequence ID" value="XM_006821772.1"/>
</dbReference>
<feature type="region of interest" description="Disordered" evidence="1">
    <location>
        <begin position="277"/>
        <end position="296"/>
    </location>
</feature>
<reference evidence="5" key="1">
    <citation type="submission" date="2025-08" db="UniProtKB">
        <authorList>
            <consortium name="RefSeq"/>
        </authorList>
    </citation>
    <scope>IDENTIFICATION</scope>
    <source>
        <tissue evidence="5">Testes</tissue>
    </source>
</reference>
<evidence type="ECO:0000259" key="3">
    <source>
        <dbReference type="PROSITE" id="PS51284"/>
    </source>
</evidence>
<proteinExistence type="predicted"/>
<dbReference type="PROSITE" id="PS51284">
    <property type="entry name" value="DOC"/>
    <property type="match status" value="1"/>
</dbReference>
<dbReference type="PANTHER" id="PTHR22772">
    <property type="entry name" value="NOVEL ZZ TYPE ZINC FINGER DOMAIN CONTAINING PROTEIN"/>
    <property type="match status" value="1"/>
</dbReference>
<dbReference type="InterPro" id="IPR011992">
    <property type="entry name" value="EF-hand-dom_pair"/>
</dbReference>
<evidence type="ECO:0000256" key="1">
    <source>
        <dbReference type="SAM" id="MobiDB-lite"/>
    </source>
</evidence>
<dbReference type="SUPFAM" id="SSF49785">
    <property type="entry name" value="Galactose-binding domain-like"/>
    <property type="match status" value="1"/>
</dbReference>
<accession>A0ABM0MP94</accession>
<keyword evidence="4" id="KW-1185">Reference proteome</keyword>
<dbReference type="InterPro" id="IPR004939">
    <property type="entry name" value="APC_su10/DOC_dom"/>
</dbReference>
<dbReference type="InterPro" id="IPR002048">
    <property type="entry name" value="EF_hand_dom"/>
</dbReference>
<dbReference type="SMART" id="SM01337">
    <property type="entry name" value="APC10"/>
    <property type="match status" value="1"/>
</dbReference>
<name>A0ABM0MP94_SACKO</name>
<dbReference type="InterPro" id="IPR040099">
    <property type="entry name" value="ZZEF1"/>
</dbReference>
<dbReference type="Gene3D" id="2.60.120.290">
    <property type="entry name" value="Spermadhesin, CUB domain"/>
    <property type="match status" value="1"/>
</dbReference>
<evidence type="ECO:0000313" key="5">
    <source>
        <dbReference type="RefSeq" id="XP_006821835.1"/>
    </source>
</evidence>
<gene>
    <name evidence="5" type="primary">LOC102809881</name>
</gene>
<protein>
    <submittedName>
        <fullName evidence="5">Zinc finger ZZ-type and EF-hand domain-containing protein 1-like</fullName>
    </submittedName>
</protein>
<evidence type="ECO:0000313" key="4">
    <source>
        <dbReference type="Proteomes" id="UP000694865"/>
    </source>
</evidence>
<dbReference type="SUPFAM" id="SSF47473">
    <property type="entry name" value="EF-hand"/>
    <property type="match status" value="1"/>
</dbReference>
<dbReference type="PANTHER" id="PTHR22772:SF4">
    <property type="entry name" value="ZINC FINGER ZZ-TYPE AND EF-HAND DOMAIN-CONTAINING PROTEIN 1"/>
    <property type="match status" value="1"/>
</dbReference>
<dbReference type="GeneID" id="102809881"/>
<dbReference type="Gene3D" id="2.60.120.260">
    <property type="entry name" value="Galactose-binding domain-like"/>
    <property type="match status" value="1"/>
</dbReference>
<feature type="domain" description="DOC" evidence="3">
    <location>
        <begin position="242"/>
        <end position="420"/>
    </location>
</feature>
<dbReference type="Pfam" id="PF03256">
    <property type="entry name" value="ANAPC10"/>
    <property type="match status" value="1"/>
</dbReference>
<dbReference type="PROSITE" id="PS50222">
    <property type="entry name" value="EF_HAND_2"/>
    <property type="match status" value="1"/>
</dbReference>